<protein>
    <submittedName>
        <fullName evidence="3">Uncharacterized protein</fullName>
    </submittedName>
</protein>
<sequence length="178" mass="19679">MKRTKPLTAVLSLLLLLMANQAAALDDRQSVTDEKAAVSEVPANPLPEESEMPCDPDGMCSDPCKYFGKTAVFAWKGSGALLQYKGKIQFLTEVRKVAVRSIQHLTDVPGGSERLDFVSGKLRISLTTTTISTTCYDKDRRGRWRSLDTCCFAEQRLTLVIHDGKQTTRLKTTADYGC</sequence>
<evidence type="ECO:0000256" key="1">
    <source>
        <dbReference type="SAM" id="MobiDB-lite"/>
    </source>
</evidence>
<keyword evidence="4" id="KW-1185">Reference proteome</keyword>
<feature type="chain" id="PRO_5037459798" evidence="2">
    <location>
        <begin position="25"/>
        <end position="178"/>
    </location>
</feature>
<dbReference type="EMBL" id="JAGSPN010000013">
    <property type="protein sequence ID" value="MBR7783650.1"/>
    <property type="molecule type" value="Genomic_DNA"/>
</dbReference>
<feature type="signal peptide" evidence="2">
    <location>
        <begin position="1"/>
        <end position="24"/>
    </location>
</feature>
<dbReference type="RefSeq" id="WP_212688921.1">
    <property type="nucleotide sequence ID" value="NZ_JAGSPN010000013.1"/>
</dbReference>
<organism evidence="3 4">
    <name type="scientific">Undibacterium luofuense</name>
    <dbReference type="NCBI Taxonomy" id="2828733"/>
    <lineage>
        <taxon>Bacteria</taxon>
        <taxon>Pseudomonadati</taxon>
        <taxon>Pseudomonadota</taxon>
        <taxon>Betaproteobacteria</taxon>
        <taxon>Burkholderiales</taxon>
        <taxon>Oxalobacteraceae</taxon>
        <taxon>Undibacterium</taxon>
    </lineage>
</organism>
<reference evidence="3" key="1">
    <citation type="submission" date="2021-04" db="EMBL/GenBank/DDBJ databases">
        <title>novel species isolated from subtropical streams in China.</title>
        <authorList>
            <person name="Lu H."/>
        </authorList>
    </citation>
    <scope>NUCLEOTIDE SEQUENCE</scope>
    <source>
        <strain evidence="3">LFS511W</strain>
    </source>
</reference>
<evidence type="ECO:0000256" key="2">
    <source>
        <dbReference type="SAM" id="SignalP"/>
    </source>
</evidence>
<evidence type="ECO:0000313" key="4">
    <source>
        <dbReference type="Proteomes" id="UP000680067"/>
    </source>
</evidence>
<dbReference type="Proteomes" id="UP000680067">
    <property type="component" value="Unassembled WGS sequence"/>
</dbReference>
<dbReference type="AlphaFoldDB" id="A0A941DPP0"/>
<keyword evidence="2" id="KW-0732">Signal</keyword>
<proteinExistence type="predicted"/>
<comment type="caution">
    <text evidence="3">The sequence shown here is derived from an EMBL/GenBank/DDBJ whole genome shotgun (WGS) entry which is preliminary data.</text>
</comment>
<name>A0A941DPP0_9BURK</name>
<feature type="region of interest" description="Disordered" evidence="1">
    <location>
        <begin position="34"/>
        <end position="54"/>
    </location>
</feature>
<accession>A0A941DPP0</accession>
<evidence type="ECO:0000313" key="3">
    <source>
        <dbReference type="EMBL" id="MBR7783650.1"/>
    </source>
</evidence>
<gene>
    <name evidence="3" type="ORF">KDM89_16005</name>
</gene>